<name>A0A426Z9X1_ENSVE</name>
<dbReference type="Gene3D" id="1.25.10.10">
    <property type="entry name" value="Leucine-rich Repeat Variant"/>
    <property type="match status" value="1"/>
</dbReference>
<proteinExistence type="predicted"/>
<reference evidence="2 3" key="1">
    <citation type="journal article" date="2014" name="Agronomy (Basel)">
        <title>A Draft Genome Sequence for Ensete ventricosum, the Drought-Tolerant Tree Against Hunger.</title>
        <authorList>
            <person name="Harrison J."/>
            <person name="Moore K.A."/>
            <person name="Paszkiewicz K."/>
            <person name="Jones T."/>
            <person name="Grant M."/>
            <person name="Ambacheew D."/>
            <person name="Muzemil S."/>
            <person name="Studholme D.J."/>
        </authorList>
    </citation>
    <scope>NUCLEOTIDE SEQUENCE [LARGE SCALE GENOMIC DNA]</scope>
</reference>
<evidence type="ECO:0000313" key="3">
    <source>
        <dbReference type="Proteomes" id="UP000287651"/>
    </source>
</evidence>
<dbReference type="PROSITE" id="PS50077">
    <property type="entry name" value="HEAT_REPEAT"/>
    <property type="match status" value="1"/>
</dbReference>
<evidence type="ECO:0000256" key="1">
    <source>
        <dbReference type="PROSITE-ProRule" id="PRU00103"/>
    </source>
</evidence>
<dbReference type="InterPro" id="IPR011989">
    <property type="entry name" value="ARM-like"/>
</dbReference>
<dbReference type="AlphaFoldDB" id="A0A426Z9X1"/>
<dbReference type="EMBL" id="AMZH03007643">
    <property type="protein sequence ID" value="RRT60785.1"/>
    <property type="molecule type" value="Genomic_DNA"/>
</dbReference>
<sequence length="76" mass="8350">MSPGIVIRFFTACSLSFSFSNYGDGTYLRKAYEDNANVVEATIRPCLVELSEDPDVDVRYFAGQALQACDQVMVSG</sequence>
<dbReference type="InterPro" id="IPR021133">
    <property type="entry name" value="HEAT_type_2"/>
</dbReference>
<dbReference type="SUPFAM" id="SSF48371">
    <property type="entry name" value="ARM repeat"/>
    <property type="match status" value="1"/>
</dbReference>
<accession>A0A426Z9X1</accession>
<feature type="repeat" description="HEAT" evidence="1">
    <location>
        <begin position="43"/>
        <end position="76"/>
    </location>
</feature>
<evidence type="ECO:0008006" key="4">
    <source>
        <dbReference type="Google" id="ProtNLM"/>
    </source>
</evidence>
<evidence type="ECO:0000313" key="2">
    <source>
        <dbReference type="EMBL" id="RRT60785.1"/>
    </source>
</evidence>
<comment type="caution">
    <text evidence="2">The sequence shown here is derived from an EMBL/GenBank/DDBJ whole genome shotgun (WGS) entry which is preliminary data.</text>
</comment>
<organism evidence="2 3">
    <name type="scientific">Ensete ventricosum</name>
    <name type="common">Abyssinian banana</name>
    <name type="synonym">Musa ensete</name>
    <dbReference type="NCBI Taxonomy" id="4639"/>
    <lineage>
        <taxon>Eukaryota</taxon>
        <taxon>Viridiplantae</taxon>
        <taxon>Streptophyta</taxon>
        <taxon>Embryophyta</taxon>
        <taxon>Tracheophyta</taxon>
        <taxon>Spermatophyta</taxon>
        <taxon>Magnoliopsida</taxon>
        <taxon>Liliopsida</taxon>
        <taxon>Zingiberales</taxon>
        <taxon>Musaceae</taxon>
        <taxon>Ensete</taxon>
    </lineage>
</organism>
<dbReference type="InterPro" id="IPR016024">
    <property type="entry name" value="ARM-type_fold"/>
</dbReference>
<protein>
    <recommendedName>
        <fullName evidence="4">Condensin complex subunit 1 C-terminal domain-containing protein</fullName>
    </recommendedName>
</protein>
<gene>
    <name evidence="2" type="ORF">B296_00027136</name>
</gene>
<dbReference type="Proteomes" id="UP000287651">
    <property type="component" value="Unassembled WGS sequence"/>
</dbReference>